<gene>
    <name evidence="9" type="ORF">CT690_22600</name>
</gene>
<dbReference type="Gene3D" id="2.60.40.10">
    <property type="entry name" value="Immunoglobulins"/>
    <property type="match status" value="2"/>
</dbReference>
<feature type="domain" description="Pili assembly chaperone C-terminal" evidence="8">
    <location>
        <begin position="199"/>
        <end position="259"/>
    </location>
</feature>
<dbReference type="AlphaFoldDB" id="A0A318NX69"/>
<evidence type="ECO:0000256" key="4">
    <source>
        <dbReference type="ARBA" id="ARBA00022764"/>
    </source>
</evidence>
<name>A0A318NX69_SERPL</name>
<dbReference type="SUPFAM" id="SSF49584">
    <property type="entry name" value="Periplasmic chaperone C-domain"/>
    <property type="match status" value="1"/>
</dbReference>
<evidence type="ECO:0000259" key="7">
    <source>
        <dbReference type="Pfam" id="PF00345"/>
    </source>
</evidence>
<evidence type="ECO:0000256" key="6">
    <source>
        <dbReference type="SAM" id="Phobius"/>
    </source>
</evidence>
<dbReference type="EMBL" id="PESE01000009">
    <property type="protein sequence ID" value="PYD36845.1"/>
    <property type="molecule type" value="Genomic_DNA"/>
</dbReference>
<protein>
    <submittedName>
        <fullName evidence="9">Fimbrial chaperone protein StbB</fullName>
    </submittedName>
</protein>
<accession>A0A318NX69</accession>
<proteinExistence type="inferred from homology"/>
<dbReference type="InterPro" id="IPR050643">
    <property type="entry name" value="Periplasmic_pilus_chap"/>
</dbReference>
<evidence type="ECO:0000259" key="8">
    <source>
        <dbReference type="Pfam" id="PF02753"/>
    </source>
</evidence>
<dbReference type="InterPro" id="IPR001829">
    <property type="entry name" value="Pili_assmbl_chaperone_bac"/>
</dbReference>
<keyword evidence="6" id="KW-1133">Transmembrane helix</keyword>
<evidence type="ECO:0000313" key="10">
    <source>
        <dbReference type="Proteomes" id="UP000248196"/>
    </source>
</evidence>
<dbReference type="Pfam" id="PF02753">
    <property type="entry name" value="PapD_C"/>
    <property type="match status" value="1"/>
</dbReference>
<comment type="subcellular location">
    <subcellularLocation>
        <location evidence="1">Periplasm</location>
    </subcellularLocation>
</comment>
<keyword evidence="6" id="KW-0812">Transmembrane</keyword>
<feature type="domain" description="Pili assembly chaperone N-terminal" evidence="7">
    <location>
        <begin position="54"/>
        <end position="176"/>
    </location>
</feature>
<reference evidence="9 10" key="1">
    <citation type="submission" date="2017-11" db="EMBL/GenBank/DDBJ databases">
        <title>Genome sequence of the oocydin A producing rhizobacterium Serratia plymuthica 4Rx5.</title>
        <authorList>
            <person name="Matilla M.A."/>
            <person name="Udaondo Z."/>
            <person name="Salmond G.P.C."/>
        </authorList>
    </citation>
    <scope>NUCLEOTIDE SEQUENCE [LARGE SCALE GENOMIC DNA]</scope>
    <source>
        <strain evidence="9 10">4Rx5</strain>
    </source>
</reference>
<keyword evidence="5" id="KW-0143">Chaperone</keyword>
<evidence type="ECO:0000256" key="1">
    <source>
        <dbReference type="ARBA" id="ARBA00004418"/>
    </source>
</evidence>
<dbReference type="PANTHER" id="PTHR30251:SF25">
    <property type="entry name" value="FIMBRIAE CHAPARONE"/>
    <property type="match status" value="1"/>
</dbReference>
<dbReference type="GO" id="GO:0071555">
    <property type="term" value="P:cell wall organization"/>
    <property type="evidence" value="ECO:0007669"/>
    <property type="project" value="InterPro"/>
</dbReference>
<dbReference type="InterPro" id="IPR013783">
    <property type="entry name" value="Ig-like_fold"/>
</dbReference>
<dbReference type="PRINTS" id="PR00969">
    <property type="entry name" value="CHAPERONPILI"/>
</dbReference>
<comment type="caution">
    <text evidence="9">The sequence shown here is derived from an EMBL/GenBank/DDBJ whole genome shotgun (WGS) entry which is preliminary data.</text>
</comment>
<sequence>MFTNKSCHGWRFLPLSQELEVSPQRVSIMFRLLWRNVFLLIIVLISSQAALASIVMSGTRIIYPSNAKSVDVQLRNNDNFPYVVQAWFDSGDKDSTPTTGKAPFIATPPTFKILAHDGQVLRIFFTGEKSLPQDRESIFYFNFLQIPPGNIGGEKSNLMVVMLKNRLKLFYRPTGLQANNKKLFDYLKLSDVSSKKIRITNTSPYYISLAKVVVNGATAKDKTPMIAPFSSADVALFADKKAESAQGIEIGLINDYGAMVTHEYPIKK</sequence>
<organism evidence="9 10">
    <name type="scientific">Serratia plymuthica</name>
    <dbReference type="NCBI Taxonomy" id="82996"/>
    <lineage>
        <taxon>Bacteria</taxon>
        <taxon>Pseudomonadati</taxon>
        <taxon>Pseudomonadota</taxon>
        <taxon>Gammaproteobacteria</taxon>
        <taxon>Enterobacterales</taxon>
        <taxon>Yersiniaceae</taxon>
        <taxon>Serratia</taxon>
    </lineage>
</organism>
<dbReference type="Proteomes" id="UP000248196">
    <property type="component" value="Unassembled WGS sequence"/>
</dbReference>
<dbReference type="GO" id="GO:0030288">
    <property type="term" value="C:outer membrane-bounded periplasmic space"/>
    <property type="evidence" value="ECO:0007669"/>
    <property type="project" value="InterPro"/>
</dbReference>
<evidence type="ECO:0000256" key="3">
    <source>
        <dbReference type="ARBA" id="ARBA00022729"/>
    </source>
</evidence>
<dbReference type="InterPro" id="IPR036316">
    <property type="entry name" value="Pili_assmbl_chap_C_dom_sf"/>
</dbReference>
<dbReference type="InterPro" id="IPR008962">
    <property type="entry name" value="PapD-like_sf"/>
</dbReference>
<evidence type="ECO:0000256" key="2">
    <source>
        <dbReference type="ARBA" id="ARBA00007399"/>
    </source>
</evidence>
<dbReference type="PANTHER" id="PTHR30251">
    <property type="entry name" value="PILUS ASSEMBLY CHAPERONE"/>
    <property type="match status" value="1"/>
</dbReference>
<evidence type="ECO:0000313" key="9">
    <source>
        <dbReference type="EMBL" id="PYD36845.1"/>
    </source>
</evidence>
<dbReference type="SUPFAM" id="SSF49354">
    <property type="entry name" value="PapD-like"/>
    <property type="match status" value="1"/>
</dbReference>
<comment type="similarity">
    <text evidence="2">Belongs to the periplasmic pilus chaperone family.</text>
</comment>
<dbReference type="InterPro" id="IPR016147">
    <property type="entry name" value="Pili_assmbl_chaperone_N"/>
</dbReference>
<keyword evidence="4" id="KW-0574">Periplasm</keyword>
<keyword evidence="3" id="KW-0732">Signal</keyword>
<feature type="transmembrane region" description="Helical" evidence="6">
    <location>
        <begin position="37"/>
        <end position="56"/>
    </location>
</feature>
<dbReference type="InterPro" id="IPR016148">
    <property type="entry name" value="Pili_assmbl_chaperone_C"/>
</dbReference>
<keyword evidence="6" id="KW-0472">Membrane</keyword>
<evidence type="ECO:0000256" key="5">
    <source>
        <dbReference type="ARBA" id="ARBA00023186"/>
    </source>
</evidence>
<dbReference type="Pfam" id="PF00345">
    <property type="entry name" value="PapD_N"/>
    <property type="match status" value="1"/>
</dbReference>